<proteinExistence type="inferred from homology"/>
<dbReference type="EMBL" id="JH413801">
    <property type="protein sequence ID" value="EHL32340.1"/>
    <property type="molecule type" value="Genomic_DNA"/>
</dbReference>
<reference evidence="2 3" key="1">
    <citation type="journal article" date="2011" name="BMC Genomics">
        <title>Insight into cross-talk between intra-amoebal pathogens.</title>
        <authorList>
            <person name="Gimenez G."/>
            <person name="Bertelli C."/>
            <person name="Moliner C."/>
            <person name="Robert C."/>
            <person name="Raoult D."/>
            <person name="Fournier P.E."/>
            <person name="Greub G."/>
        </authorList>
    </citation>
    <scope>NUCLEOTIDE SEQUENCE [LARGE SCALE GENOMIC DNA]</scope>
    <source>
        <strain evidence="2 3">LLAP12</strain>
    </source>
</reference>
<evidence type="ECO:0000313" key="3">
    <source>
        <dbReference type="Proteomes" id="UP000002770"/>
    </source>
</evidence>
<organism evidence="2 3">
    <name type="scientific">Legionella drancourtii LLAP12</name>
    <dbReference type="NCBI Taxonomy" id="658187"/>
    <lineage>
        <taxon>Bacteria</taxon>
        <taxon>Pseudomonadati</taxon>
        <taxon>Pseudomonadota</taxon>
        <taxon>Gammaproteobacteria</taxon>
        <taxon>Legionellales</taxon>
        <taxon>Legionellaceae</taxon>
        <taxon>Legionella</taxon>
    </lineage>
</organism>
<dbReference type="OrthoDB" id="9777133at2"/>
<dbReference type="eggNOG" id="COG3022">
    <property type="taxonomic scope" value="Bacteria"/>
</dbReference>
<dbReference type="Proteomes" id="UP000002770">
    <property type="component" value="Unassembled WGS sequence"/>
</dbReference>
<dbReference type="PANTHER" id="PTHR30283:SF4">
    <property type="entry name" value="PEROXIDE STRESS RESISTANCE PROTEIN YAAA"/>
    <property type="match status" value="1"/>
</dbReference>
<dbReference type="InterPro" id="IPR005583">
    <property type="entry name" value="YaaA"/>
</dbReference>
<dbReference type="FunCoup" id="G9EKI9">
    <property type="interactions" value="77"/>
</dbReference>
<dbReference type="NCBIfam" id="NF002542">
    <property type="entry name" value="PRK02101.1-3"/>
    <property type="match status" value="1"/>
</dbReference>
<comment type="similarity">
    <text evidence="1">Belongs to the UPF0246 family.</text>
</comment>
<dbReference type="NCBIfam" id="NF002543">
    <property type="entry name" value="PRK02101.1-4"/>
    <property type="match status" value="1"/>
</dbReference>
<protein>
    <recommendedName>
        <fullName evidence="1">UPF0246 protein LDG_5724</fullName>
    </recommendedName>
</protein>
<evidence type="ECO:0000256" key="1">
    <source>
        <dbReference type="HAMAP-Rule" id="MF_00652"/>
    </source>
</evidence>
<accession>G9EKI9</accession>
<dbReference type="RefSeq" id="WP_006869686.1">
    <property type="nucleotide sequence ID" value="NZ_JH413801.1"/>
</dbReference>
<name>G9EKI9_9GAMM</name>
<dbReference type="GO" id="GO:0033194">
    <property type="term" value="P:response to hydroperoxide"/>
    <property type="evidence" value="ECO:0007669"/>
    <property type="project" value="TreeGrafter"/>
</dbReference>
<dbReference type="GO" id="GO:0005829">
    <property type="term" value="C:cytosol"/>
    <property type="evidence" value="ECO:0007669"/>
    <property type="project" value="TreeGrafter"/>
</dbReference>
<sequence length="256" mass="29349">MLILLSPAKKLLKTLKPYSGITSQYSFFDKTNTLVKLMKSKSVADIAALMDLSQELATLNYERYQDFALDGHSSHAYPALFLFQGDVYQGLQAKSWDQNTVTYSQAHLRILSGLYGLLKPLDSIQPYRLEMGVRLENPCGKNLYDFWQETITHELNQQLDTQKNPVLINLASTEYFKAVAEKKLNHPIVTVNFYERKDGQVKMIGIYAKKARGVMAKFMMQNQVDDVEQLKKFQELGYEFHPSTSSDTHLDFIRGK</sequence>
<evidence type="ECO:0000313" key="2">
    <source>
        <dbReference type="EMBL" id="EHL32340.1"/>
    </source>
</evidence>
<dbReference type="InParanoid" id="G9EKI9"/>
<dbReference type="PANTHER" id="PTHR30283">
    <property type="entry name" value="PEROXIDE STRESS RESPONSE PROTEIN YAAA"/>
    <property type="match status" value="1"/>
</dbReference>
<gene>
    <name evidence="2" type="ORF">LDG_5724</name>
</gene>
<dbReference type="HAMAP" id="MF_00652">
    <property type="entry name" value="UPF0246"/>
    <property type="match status" value="1"/>
</dbReference>
<dbReference type="Pfam" id="PF03883">
    <property type="entry name" value="H2O2_YaaD"/>
    <property type="match status" value="1"/>
</dbReference>
<keyword evidence="3" id="KW-1185">Reference proteome</keyword>
<dbReference type="STRING" id="658187.LDG_5724"/>
<dbReference type="AlphaFoldDB" id="G9EKI9"/>
<dbReference type="HOGENOM" id="CLU_061989_0_0_6"/>